<comment type="caution">
    <text evidence="2">The sequence shown here is derived from an EMBL/GenBank/DDBJ whole genome shotgun (WGS) entry which is preliminary data.</text>
</comment>
<protein>
    <submittedName>
        <fullName evidence="2">Uncharacterized protein</fullName>
    </submittedName>
</protein>
<organism evidence="2 3">
    <name type="scientific">Streptomyces albiaxialis</name>
    <dbReference type="NCBI Taxonomy" id="329523"/>
    <lineage>
        <taxon>Bacteria</taxon>
        <taxon>Bacillati</taxon>
        <taxon>Actinomycetota</taxon>
        <taxon>Actinomycetes</taxon>
        <taxon>Kitasatosporales</taxon>
        <taxon>Streptomycetaceae</taxon>
        <taxon>Streptomyces</taxon>
    </lineage>
</organism>
<dbReference type="Proteomes" id="UP001500016">
    <property type="component" value="Unassembled WGS sequence"/>
</dbReference>
<gene>
    <name evidence="2" type="ORF">GCM10009801_08160</name>
</gene>
<accession>A0ABN2VJF3</accession>
<name>A0ABN2VJF3_9ACTN</name>
<proteinExistence type="predicted"/>
<evidence type="ECO:0000313" key="3">
    <source>
        <dbReference type="Proteomes" id="UP001500016"/>
    </source>
</evidence>
<feature type="region of interest" description="Disordered" evidence="1">
    <location>
        <begin position="87"/>
        <end position="128"/>
    </location>
</feature>
<reference evidence="2 3" key="1">
    <citation type="journal article" date="2019" name="Int. J. Syst. Evol. Microbiol.">
        <title>The Global Catalogue of Microorganisms (GCM) 10K type strain sequencing project: providing services to taxonomists for standard genome sequencing and annotation.</title>
        <authorList>
            <consortium name="The Broad Institute Genomics Platform"/>
            <consortium name="The Broad Institute Genome Sequencing Center for Infectious Disease"/>
            <person name="Wu L."/>
            <person name="Ma J."/>
        </authorList>
    </citation>
    <scope>NUCLEOTIDE SEQUENCE [LARGE SCALE GENOMIC DNA]</scope>
    <source>
        <strain evidence="2 3">JCM 15478</strain>
    </source>
</reference>
<feature type="compositionally biased region" description="Low complexity" evidence="1">
    <location>
        <begin position="93"/>
        <end position="110"/>
    </location>
</feature>
<dbReference type="EMBL" id="BAAAPE010000001">
    <property type="protein sequence ID" value="GAA2063911.1"/>
    <property type="molecule type" value="Genomic_DNA"/>
</dbReference>
<keyword evidence="3" id="KW-1185">Reference proteome</keyword>
<evidence type="ECO:0000256" key="1">
    <source>
        <dbReference type="SAM" id="MobiDB-lite"/>
    </source>
</evidence>
<evidence type="ECO:0000313" key="2">
    <source>
        <dbReference type="EMBL" id="GAA2063911.1"/>
    </source>
</evidence>
<sequence>MLSLFPVRTPVQLCECSGRARRANQASGTKGPANKVLCLSRRGWPPGTMEAGPGQDLAGIPRAGTCPALRGPADRGFPRARRRARAASTVGEAACPPVAAFPAPVASPASAGPPGPRVSGPPDLRVRG</sequence>